<reference evidence="1 2" key="1">
    <citation type="journal article" date="2015" name="PLoS Negl. Trop. Dis.">
        <title>Haemophilus ducreyi Cutaneous Ulcer Strains Are Nearly Identical to Class I Genital Ulcer Strains.</title>
        <authorList>
            <person name="Gangaiah D."/>
            <person name="Webb K.M."/>
            <person name="Humphreys T.L."/>
            <person name="Fortney K.R."/>
            <person name="Toh E."/>
            <person name="Tai A."/>
            <person name="Katz S.S."/>
            <person name="Pillay A."/>
            <person name="Chen C.Y."/>
            <person name="Roberts S.A."/>
            <person name="Munson R.S.Jr."/>
            <person name="Spinola S.M."/>
        </authorList>
    </citation>
    <scope>NUCLEOTIDE SEQUENCE [LARGE SCALE GENOMIC DNA]</scope>
    <source>
        <strain evidence="2">CLU2</strain>
    </source>
</reference>
<dbReference type="EMBL" id="CP011219">
    <property type="protein sequence ID" value="AKO31840.1"/>
    <property type="molecule type" value="Genomic_DNA"/>
</dbReference>
<proteinExistence type="predicted"/>
<dbReference type="Proteomes" id="UP000060132">
    <property type="component" value="Chromosome"/>
</dbReference>
<evidence type="ECO:0000313" key="2">
    <source>
        <dbReference type="Proteomes" id="UP000060132"/>
    </source>
</evidence>
<protein>
    <submittedName>
        <fullName evidence="1">Uncharacterized protein</fullName>
    </submittedName>
</protein>
<gene>
    <name evidence="1" type="ORF">RZ57_01115</name>
</gene>
<dbReference type="RefSeq" id="WP_010944318.1">
    <property type="nucleotide sequence ID" value="NZ_CP011218.1"/>
</dbReference>
<name>A0AAC8ZAJ4_HAEDC</name>
<accession>A0AAC8ZAJ4</accession>
<sequence length="173" mass="19385">MKFIKNYFIWILFTSDYLFAATIQSRGIYNIRFGGQSTPTDYGINASLVYVDSGKPSFSFNSKGPDGKKHIVYEIPYQLQGGISFNLDSKFYEKYGCEFSGTGQYGNEIYIGWSAFGGAVNGGLVKEKGALFDYPAHPSGVAVQFRWKSIPNGRPNEMVFLILHRLGTYPSFM</sequence>
<evidence type="ECO:0000313" key="1">
    <source>
        <dbReference type="EMBL" id="AKO31840.1"/>
    </source>
</evidence>
<dbReference type="AlphaFoldDB" id="A0AAC8ZAJ4"/>
<organism evidence="1 2">
    <name type="scientific">Haemophilus ducreyi</name>
    <dbReference type="NCBI Taxonomy" id="730"/>
    <lineage>
        <taxon>Bacteria</taxon>
        <taxon>Pseudomonadati</taxon>
        <taxon>Pseudomonadota</taxon>
        <taxon>Gammaproteobacteria</taxon>
        <taxon>Pasteurellales</taxon>
        <taxon>Pasteurellaceae</taxon>
        <taxon>Haemophilus</taxon>
    </lineage>
</organism>